<dbReference type="OrthoDB" id="370725at2"/>
<name>A0A7Z0PG21_9FUSO</name>
<keyword evidence="5" id="KW-1133">Transmembrane helix</keyword>
<dbReference type="PANTHER" id="PTHR30563">
    <property type="entry name" value="DNA RECOMBINATION PROTEIN RMUC"/>
    <property type="match status" value="1"/>
</dbReference>
<sequence length="358" mass="42249">MLQVILVLLIALIFLLIYLIYITISSKKNDEFKDMKFEIIEKLMEKNEKSKDDISKLIYDDKINVKNEISDFKSNIRENITKDVLTLGDKVENRLKDGFKISNDAVNTVIQRLVKIDEAQKNIEKLSTEVVSLQKILSDKKSRGTFGESRLEQVLEYVFGDNNLYERQYKFSNGKVADAVVFLNTKLNKLAIDSKFPLENYMLYIENKSVEYKKEFIKDLKKHIDDISSKYIIPGETINQAIMFLPSESIFMEIYNDFPEILEYAYSKKVWISSQTNLMIYITTMQFSAIEYKKNENAKEILAQLDRFSNEFTRFYTRWENLNKDFKKYEKDFNDLSITSEKIIKEFEKIKNLVDINE</sequence>
<organism evidence="6 7">
    <name type="scientific">Streptobacillus felis</name>
    <dbReference type="NCBI Taxonomy" id="1384509"/>
    <lineage>
        <taxon>Bacteria</taxon>
        <taxon>Fusobacteriati</taxon>
        <taxon>Fusobacteriota</taxon>
        <taxon>Fusobacteriia</taxon>
        <taxon>Fusobacteriales</taxon>
        <taxon>Leptotrichiaceae</taxon>
        <taxon>Streptobacillus</taxon>
    </lineage>
</organism>
<evidence type="ECO:0000256" key="1">
    <source>
        <dbReference type="ARBA" id="ARBA00003416"/>
    </source>
</evidence>
<evidence type="ECO:0000256" key="5">
    <source>
        <dbReference type="SAM" id="Phobius"/>
    </source>
</evidence>
<reference evidence="6 7" key="1">
    <citation type="submission" date="2020-05" db="EMBL/GenBank/DDBJ databases">
        <title>Streptobacillus felis strain LHL191014123.</title>
        <authorList>
            <person name="Fawzy A."/>
            <person name="Rau J."/>
            <person name="Risse K."/>
            <person name="Schauerte N."/>
            <person name="Geiger C."/>
            <person name="Blom J."/>
            <person name="Imirzalioglu C."/>
            <person name="Falgenhauer J."/>
            <person name="Bach A."/>
            <person name="Herden C."/>
            <person name="Eisenberg T."/>
        </authorList>
    </citation>
    <scope>NUCLEOTIDE SEQUENCE [LARGE SCALE GENOMIC DNA]</scope>
    <source>
        <strain evidence="6 7">LHL191014123</strain>
    </source>
</reference>
<feature type="transmembrane region" description="Helical" evidence="5">
    <location>
        <begin position="6"/>
        <end position="24"/>
    </location>
</feature>
<dbReference type="InterPro" id="IPR003798">
    <property type="entry name" value="DNA_recombination_RmuC"/>
</dbReference>
<comment type="function">
    <text evidence="1">Involved in DNA recombination.</text>
</comment>
<keyword evidence="5" id="KW-0472">Membrane</keyword>
<dbReference type="Proteomes" id="UP000526184">
    <property type="component" value="Unassembled WGS sequence"/>
</dbReference>
<dbReference type="Pfam" id="PF02646">
    <property type="entry name" value="RmuC"/>
    <property type="match status" value="1"/>
</dbReference>
<evidence type="ECO:0000313" key="7">
    <source>
        <dbReference type="Proteomes" id="UP000526184"/>
    </source>
</evidence>
<keyword evidence="4" id="KW-0233">DNA recombination</keyword>
<dbReference type="PANTHER" id="PTHR30563:SF0">
    <property type="entry name" value="DNA RECOMBINATION PROTEIN RMUC"/>
    <property type="match status" value="1"/>
</dbReference>
<proteinExistence type="inferred from homology"/>
<keyword evidence="7" id="KW-1185">Reference proteome</keyword>
<accession>A0A7Z0PG21</accession>
<dbReference type="AlphaFoldDB" id="A0A7Z0PG21"/>
<evidence type="ECO:0000256" key="2">
    <source>
        <dbReference type="ARBA" id="ARBA00009840"/>
    </source>
</evidence>
<dbReference type="EMBL" id="JABMKT010000002">
    <property type="protein sequence ID" value="NYV27415.1"/>
    <property type="molecule type" value="Genomic_DNA"/>
</dbReference>
<dbReference type="GO" id="GO:0006310">
    <property type="term" value="P:DNA recombination"/>
    <property type="evidence" value="ECO:0007669"/>
    <property type="project" value="UniProtKB-KW"/>
</dbReference>
<keyword evidence="5" id="KW-0812">Transmembrane</keyword>
<evidence type="ECO:0000256" key="3">
    <source>
        <dbReference type="ARBA" id="ARBA00023054"/>
    </source>
</evidence>
<comment type="caution">
    <text evidence="6">The sequence shown here is derived from an EMBL/GenBank/DDBJ whole genome shotgun (WGS) entry which is preliminary data.</text>
</comment>
<comment type="similarity">
    <text evidence="2">Belongs to the RmuC family.</text>
</comment>
<protein>
    <submittedName>
        <fullName evidence="6">DNA recombination protein RmuC</fullName>
    </submittedName>
</protein>
<keyword evidence="3" id="KW-0175">Coiled coil</keyword>
<dbReference type="RefSeq" id="WP_067322869.1">
    <property type="nucleotide sequence ID" value="NZ_CBCRWS010000013.1"/>
</dbReference>
<evidence type="ECO:0000256" key="4">
    <source>
        <dbReference type="ARBA" id="ARBA00023172"/>
    </source>
</evidence>
<evidence type="ECO:0000313" key="6">
    <source>
        <dbReference type="EMBL" id="NYV27415.1"/>
    </source>
</evidence>
<gene>
    <name evidence="6" type="primary">rmuC</name>
    <name evidence="6" type="ORF">HP397_01055</name>
</gene>